<dbReference type="CTD" id="138428"/>
<gene>
    <name evidence="7" type="primary">PTRH1</name>
    <name evidence="7" type="synonym">ptrh1</name>
</gene>
<keyword evidence="2" id="KW-0820">tRNA-binding</keyword>
<dbReference type="InterPro" id="IPR036416">
    <property type="entry name" value="Pept_tRNA_hydro_sf"/>
</dbReference>
<dbReference type="Ensembl" id="ENSSAUT00010049167.1">
    <property type="protein sequence ID" value="ENSSAUP00010046770.1"/>
    <property type="gene ID" value="ENSSAUG00010019487.1"/>
</dbReference>
<dbReference type="OMA" id="PNTYMNL"/>
<evidence type="ECO:0000256" key="4">
    <source>
        <dbReference type="ARBA" id="ARBA00022884"/>
    </source>
</evidence>
<dbReference type="Proteomes" id="UP000472265">
    <property type="component" value="Chromosome 5"/>
</dbReference>
<evidence type="ECO:0000256" key="1">
    <source>
        <dbReference type="ARBA" id="ARBA00013260"/>
    </source>
</evidence>
<dbReference type="EC" id="3.1.1.29" evidence="1"/>
<dbReference type="Gene3D" id="3.40.50.1470">
    <property type="entry name" value="Peptidyl-tRNA hydrolase"/>
    <property type="match status" value="1"/>
</dbReference>
<protein>
    <recommendedName>
        <fullName evidence="1">peptidyl-tRNA hydrolase</fullName>
        <ecNumber evidence="1">3.1.1.29</ecNumber>
    </recommendedName>
</protein>
<dbReference type="GeneTree" id="ENSGT00390000004247"/>
<dbReference type="GO" id="GO:0004045">
    <property type="term" value="F:peptidyl-tRNA hydrolase activity"/>
    <property type="evidence" value="ECO:0007669"/>
    <property type="project" value="UniProtKB-EC"/>
</dbReference>
<dbReference type="GO" id="GO:0000049">
    <property type="term" value="F:tRNA binding"/>
    <property type="evidence" value="ECO:0007669"/>
    <property type="project" value="UniProtKB-KW"/>
</dbReference>
<dbReference type="RefSeq" id="XP_030272892.1">
    <property type="nucleotide sequence ID" value="XM_030417032.1"/>
</dbReference>
<evidence type="ECO:0000256" key="2">
    <source>
        <dbReference type="ARBA" id="ARBA00022555"/>
    </source>
</evidence>
<keyword evidence="3" id="KW-0378">Hydrolase</keyword>
<name>A0A671XD03_SPAAU</name>
<feature type="region of interest" description="Disordered" evidence="6">
    <location>
        <begin position="214"/>
        <end position="251"/>
    </location>
</feature>
<dbReference type="SUPFAM" id="SSF53178">
    <property type="entry name" value="Peptidyl-tRNA hydrolase-like"/>
    <property type="match status" value="1"/>
</dbReference>
<dbReference type="PROSITE" id="PS01196">
    <property type="entry name" value="PEPT_TRNA_HYDROL_2"/>
    <property type="match status" value="1"/>
</dbReference>
<dbReference type="PANTHER" id="PTHR17224:SF1">
    <property type="entry name" value="PEPTIDYL-TRNA HYDROLASE"/>
    <property type="match status" value="1"/>
</dbReference>
<dbReference type="InParanoid" id="A0A671XD03"/>
<evidence type="ECO:0000256" key="6">
    <source>
        <dbReference type="SAM" id="MobiDB-lite"/>
    </source>
</evidence>
<keyword evidence="8" id="KW-1185">Reference proteome</keyword>
<organism evidence="7 8">
    <name type="scientific">Sparus aurata</name>
    <name type="common">Gilthead sea bream</name>
    <dbReference type="NCBI Taxonomy" id="8175"/>
    <lineage>
        <taxon>Eukaryota</taxon>
        <taxon>Metazoa</taxon>
        <taxon>Chordata</taxon>
        <taxon>Craniata</taxon>
        <taxon>Vertebrata</taxon>
        <taxon>Euteleostomi</taxon>
        <taxon>Actinopterygii</taxon>
        <taxon>Neopterygii</taxon>
        <taxon>Teleostei</taxon>
        <taxon>Neoteleostei</taxon>
        <taxon>Acanthomorphata</taxon>
        <taxon>Eupercaria</taxon>
        <taxon>Spariformes</taxon>
        <taxon>Sparidae</taxon>
        <taxon>Sparus</taxon>
    </lineage>
</organism>
<sequence>MNFVTMRGLLTRVVNRVLLSELFTPAMGIEAEMHTEGRRRMVVGLGNPGMESTRHSVGMAVLGALATRFSLADRWRGDKHVSGEVIVSEIEHTHVVLLRPRLLMNVNGVSVAKAARKYGIRPEDIMLVHDELDKPLGKIAVKHGGSARGHNGVRSCVDCLQTDVMPRLRVGIGRPVGQMSVERHVLSRFSSEERKVLDSVLAQSVDILLSQFLQQESQSPSSPAGGRQAAQKRKEREISDPPVKDSAAAQT</sequence>
<reference evidence="7" key="1">
    <citation type="submission" date="2021-04" db="EMBL/GenBank/DDBJ databases">
        <authorList>
            <consortium name="Wellcome Sanger Institute Data Sharing"/>
        </authorList>
    </citation>
    <scope>NUCLEOTIDE SEQUENCE [LARGE SCALE GENOMIC DNA]</scope>
</reference>
<evidence type="ECO:0000313" key="8">
    <source>
        <dbReference type="Proteomes" id="UP000472265"/>
    </source>
</evidence>
<accession>A0A671XD03</accession>
<dbReference type="PANTHER" id="PTHR17224">
    <property type="entry name" value="PEPTIDYL-TRNA HYDROLASE"/>
    <property type="match status" value="1"/>
</dbReference>
<dbReference type="CDD" id="cd00462">
    <property type="entry name" value="PTH"/>
    <property type="match status" value="1"/>
</dbReference>
<keyword evidence="4" id="KW-0694">RNA-binding</keyword>
<evidence type="ECO:0000313" key="7">
    <source>
        <dbReference type="Ensembl" id="ENSSAUP00010046770.1"/>
    </source>
</evidence>
<reference evidence="7" key="3">
    <citation type="submission" date="2025-09" db="UniProtKB">
        <authorList>
            <consortium name="Ensembl"/>
        </authorList>
    </citation>
    <scope>IDENTIFICATION</scope>
</reference>
<proteinExistence type="inferred from homology"/>
<dbReference type="GeneID" id="115581723"/>
<dbReference type="InterPro" id="IPR018171">
    <property type="entry name" value="Pept_tRNA_hydro_CS"/>
</dbReference>
<comment type="similarity">
    <text evidence="5">Belongs to the PTH family.</text>
</comment>
<evidence type="ECO:0000256" key="3">
    <source>
        <dbReference type="ARBA" id="ARBA00022801"/>
    </source>
</evidence>
<dbReference type="InterPro" id="IPR001328">
    <property type="entry name" value="Pept_tRNA_hydro"/>
</dbReference>
<dbReference type="AlphaFoldDB" id="A0A671XD03"/>
<dbReference type="Pfam" id="PF01195">
    <property type="entry name" value="Pept_tRNA_hydro"/>
    <property type="match status" value="1"/>
</dbReference>
<reference evidence="7" key="2">
    <citation type="submission" date="2025-08" db="UniProtKB">
        <authorList>
            <consortium name="Ensembl"/>
        </authorList>
    </citation>
    <scope>IDENTIFICATION</scope>
</reference>
<feature type="compositionally biased region" description="Basic and acidic residues" evidence="6">
    <location>
        <begin position="232"/>
        <end position="243"/>
    </location>
</feature>
<evidence type="ECO:0000256" key="5">
    <source>
        <dbReference type="ARBA" id="ARBA00038063"/>
    </source>
</evidence>
<dbReference type="NCBIfam" id="TIGR00447">
    <property type="entry name" value="pth"/>
    <property type="match status" value="1"/>
</dbReference>